<evidence type="ECO:0000313" key="4">
    <source>
        <dbReference type="Proteomes" id="UP000594975"/>
    </source>
</evidence>
<evidence type="ECO:0000256" key="1">
    <source>
        <dbReference type="PIRSR" id="PIRSR605019-1"/>
    </source>
</evidence>
<feature type="compositionally biased region" description="Basic and acidic residues" evidence="2">
    <location>
        <begin position="12"/>
        <end position="23"/>
    </location>
</feature>
<keyword evidence="1" id="KW-0862">Zinc</keyword>
<proteinExistence type="predicted"/>
<gene>
    <name evidence="3" type="ORF">I6G21_07785</name>
</gene>
<keyword evidence="1" id="KW-0479">Metal-binding</keyword>
<dbReference type="GO" id="GO:0008725">
    <property type="term" value="F:DNA-3-methyladenine glycosylase activity"/>
    <property type="evidence" value="ECO:0007669"/>
    <property type="project" value="InterPro"/>
</dbReference>
<dbReference type="InterPro" id="IPR052891">
    <property type="entry name" value="DNA-3mA_glycosylase"/>
</dbReference>
<dbReference type="GO" id="GO:0006284">
    <property type="term" value="P:base-excision repair"/>
    <property type="evidence" value="ECO:0007669"/>
    <property type="project" value="InterPro"/>
</dbReference>
<dbReference type="Proteomes" id="UP000594975">
    <property type="component" value="Chromosome"/>
</dbReference>
<dbReference type="GO" id="GO:0046872">
    <property type="term" value="F:metal ion binding"/>
    <property type="evidence" value="ECO:0007669"/>
    <property type="project" value="UniProtKB-KW"/>
</dbReference>
<protein>
    <submittedName>
        <fullName evidence="3">DNA-3-methyladenine glycosylase I</fullName>
    </submittedName>
</protein>
<name>A0A7T3CFG4_9MICC</name>
<feature type="compositionally biased region" description="Polar residues" evidence="2">
    <location>
        <begin position="1"/>
        <end position="11"/>
    </location>
</feature>
<dbReference type="InterPro" id="IPR011257">
    <property type="entry name" value="DNA_glycosylase"/>
</dbReference>
<sequence length="266" mass="29133">MRPTTDRQNGSAREETVREDAPRQADVPEATETAPPRTPWASASSMMRSYYDREWGLPVTDERGLYERLCLEGFQAGLSWATVLSRREAFRQAFDGFDPEAVAAFDEDRIQALMQDAAIIRSRPKITAAVTNARAVLQLRERVRQAEERPGPGTGLDATGTVPLTGFALPRWAGEPLKIPSGLPALIWSFCPQTTPHPESPEQVPTSSPVSAALAKTLKRNGFRFIGPTSAYALMEAIGMVDTHWVGSHRRGVSGIFSPEGTRPSS</sequence>
<dbReference type="SUPFAM" id="SSF48150">
    <property type="entry name" value="DNA-glycosylase"/>
    <property type="match status" value="2"/>
</dbReference>
<dbReference type="Pfam" id="PF03352">
    <property type="entry name" value="Adenine_glyco"/>
    <property type="match status" value="2"/>
</dbReference>
<evidence type="ECO:0000256" key="2">
    <source>
        <dbReference type="SAM" id="MobiDB-lite"/>
    </source>
</evidence>
<dbReference type="EMBL" id="CP065738">
    <property type="protein sequence ID" value="QPT53175.1"/>
    <property type="molecule type" value="Genomic_DNA"/>
</dbReference>
<dbReference type="AlphaFoldDB" id="A0A7T3CFG4"/>
<evidence type="ECO:0000313" key="3">
    <source>
        <dbReference type="EMBL" id="QPT53175.1"/>
    </source>
</evidence>
<dbReference type="KEGG" id="rkr:I6G21_07785"/>
<dbReference type="InterPro" id="IPR005019">
    <property type="entry name" value="Adenine_glyco"/>
</dbReference>
<reference evidence="3 4" key="1">
    <citation type="submission" date="2020-12" db="EMBL/GenBank/DDBJ databases">
        <title>FDA dAtabase for Regulatory Grade micrObial Sequences (FDA-ARGOS): Supporting development and validation of Infectious Disease Dx tests.</title>
        <authorList>
            <person name="Sproer C."/>
            <person name="Gronow S."/>
            <person name="Severitt S."/>
            <person name="Schroder I."/>
            <person name="Tallon L."/>
            <person name="Sadzewicz L."/>
            <person name="Zhao X."/>
            <person name="Boylan J."/>
            <person name="Ott S."/>
            <person name="Bowen H."/>
            <person name="Vavikolanu K."/>
            <person name="Mehta A."/>
            <person name="Aluvathingal J."/>
            <person name="Nadendla S."/>
            <person name="Lowell S."/>
            <person name="Myers T."/>
            <person name="Yan Y."/>
            <person name="Sichtig H."/>
        </authorList>
    </citation>
    <scope>NUCLEOTIDE SEQUENCE [LARGE SCALE GENOMIC DNA]</scope>
    <source>
        <strain evidence="3 4">FDAARGOS_864</strain>
    </source>
</reference>
<dbReference type="Gene3D" id="1.10.340.30">
    <property type="entry name" value="Hypothetical protein, domain 2"/>
    <property type="match status" value="1"/>
</dbReference>
<accession>A0A7T3CFG4</accession>
<organism evidence="3 4">
    <name type="scientific">Rothia kristinae</name>
    <dbReference type="NCBI Taxonomy" id="37923"/>
    <lineage>
        <taxon>Bacteria</taxon>
        <taxon>Bacillati</taxon>
        <taxon>Actinomycetota</taxon>
        <taxon>Actinomycetes</taxon>
        <taxon>Micrococcales</taxon>
        <taxon>Micrococcaceae</taxon>
        <taxon>Rothia</taxon>
    </lineage>
</organism>
<dbReference type="PANTHER" id="PTHR30037">
    <property type="entry name" value="DNA-3-METHYLADENINE GLYCOSYLASE 1"/>
    <property type="match status" value="1"/>
</dbReference>
<dbReference type="PANTHER" id="PTHR30037:SF4">
    <property type="entry name" value="DNA-3-METHYLADENINE GLYCOSYLASE I"/>
    <property type="match status" value="1"/>
</dbReference>
<dbReference type="RefSeq" id="WP_100464706.1">
    <property type="nucleotide sequence ID" value="NZ_CP113782.1"/>
</dbReference>
<feature type="region of interest" description="Disordered" evidence="2">
    <location>
        <begin position="1"/>
        <end position="42"/>
    </location>
</feature>
<feature type="binding site" evidence="1">
    <location>
        <position position="244"/>
    </location>
    <ligand>
        <name>Zn(2+)</name>
        <dbReference type="ChEBI" id="CHEBI:29105"/>
    </ligand>
</feature>